<evidence type="ECO:0000313" key="4">
    <source>
        <dbReference type="EMBL" id="ROR55535.1"/>
    </source>
</evidence>
<dbReference type="Gene3D" id="1.20.1610.10">
    <property type="entry name" value="alpha-1,2-mannosidases domains"/>
    <property type="match status" value="1"/>
</dbReference>
<dbReference type="InterPro" id="IPR008928">
    <property type="entry name" value="6-hairpin_glycosidase_sf"/>
</dbReference>
<dbReference type="Gene3D" id="1.20.1050.60">
    <property type="entry name" value="alpha-1,2-mannosidase"/>
    <property type="match status" value="1"/>
</dbReference>
<protein>
    <submittedName>
        <fullName evidence="4">Putative alpha-1,2-mannosidase</fullName>
    </submittedName>
</protein>
<dbReference type="GO" id="GO:0005829">
    <property type="term" value="C:cytosol"/>
    <property type="evidence" value="ECO:0007669"/>
    <property type="project" value="TreeGrafter"/>
</dbReference>
<organism evidence="4 5">
    <name type="scientific">Luteococcus japonicus</name>
    <dbReference type="NCBI Taxonomy" id="33984"/>
    <lineage>
        <taxon>Bacteria</taxon>
        <taxon>Bacillati</taxon>
        <taxon>Actinomycetota</taxon>
        <taxon>Actinomycetes</taxon>
        <taxon>Propionibacteriales</taxon>
        <taxon>Propionibacteriaceae</taxon>
        <taxon>Luteococcus</taxon>
    </lineage>
</organism>
<accession>A0A3N1ZXH4</accession>
<dbReference type="GO" id="GO:0006516">
    <property type="term" value="P:glycoprotein catabolic process"/>
    <property type="evidence" value="ECO:0007669"/>
    <property type="project" value="TreeGrafter"/>
</dbReference>
<dbReference type="PANTHER" id="PTHR12143">
    <property type="entry name" value="PEPTIDE N-GLYCANASE PNGASE -RELATED"/>
    <property type="match status" value="1"/>
</dbReference>
<dbReference type="InterPro" id="IPR041371">
    <property type="entry name" value="GH92_N"/>
</dbReference>
<dbReference type="GO" id="GO:0000224">
    <property type="term" value="F:peptide-N4-(N-acetyl-beta-glucosaminyl)asparagine amidase activity"/>
    <property type="evidence" value="ECO:0007669"/>
    <property type="project" value="TreeGrafter"/>
</dbReference>
<evidence type="ECO:0000313" key="5">
    <source>
        <dbReference type="Proteomes" id="UP000275749"/>
    </source>
</evidence>
<gene>
    <name evidence="4" type="ORF">EDD41_2812</name>
</gene>
<evidence type="ECO:0000256" key="1">
    <source>
        <dbReference type="SAM" id="MobiDB-lite"/>
    </source>
</evidence>
<name>A0A3N1ZXH4_9ACTN</name>
<dbReference type="GO" id="GO:0030246">
    <property type="term" value="F:carbohydrate binding"/>
    <property type="evidence" value="ECO:0007669"/>
    <property type="project" value="InterPro"/>
</dbReference>
<dbReference type="Proteomes" id="UP000275749">
    <property type="component" value="Unassembled WGS sequence"/>
</dbReference>
<dbReference type="GO" id="GO:0005975">
    <property type="term" value="P:carbohydrate metabolic process"/>
    <property type="evidence" value="ECO:0007669"/>
    <property type="project" value="InterPro"/>
</dbReference>
<evidence type="ECO:0000259" key="3">
    <source>
        <dbReference type="Pfam" id="PF17678"/>
    </source>
</evidence>
<comment type="caution">
    <text evidence="4">The sequence shown here is derived from an EMBL/GenBank/DDBJ whole genome shotgun (WGS) entry which is preliminary data.</text>
</comment>
<dbReference type="InterPro" id="IPR014718">
    <property type="entry name" value="GH-type_carb-bd"/>
</dbReference>
<feature type="domain" description="Glycosyl hydrolase family 92" evidence="2">
    <location>
        <begin position="379"/>
        <end position="884"/>
    </location>
</feature>
<dbReference type="AlphaFoldDB" id="A0A3N1ZXH4"/>
<reference evidence="4 5" key="1">
    <citation type="submission" date="2018-11" db="EMBL/GenBank/DDBJ databases">
        <title>Sequencing the genomes of 1000 actinobacteria strains.</title>
        <authorList>
            <person name="Klenk H.-P."/>
        </authorList>
    </citation>
    <scope>NUCLEOTIDE SEQUENCE [LARGE SCALE GENOMIC DNA]</scope>
    <source>
        <strain evidence="4 5">DSM 10546</strain>
    </source>
</reference>
<feature type="region of interest" description="Disordered" evidence="1">
    <location>
        <begin position="891"/>
        <end position="911"/>
    </location>
</feature>
<feature type="domain" description="Glycosyl hydrolase family 92 N-terminal" evidence="3">
    <location>
        <begin position="154"/>
        <end position="299"/>
    </location>
</feature>
<dbReference type="InterPro" id="IPR012939">
    <property type="entry name" value="Glyco_hydro_92"/>
</dbReference>
<dbReference type="EMBL" id="RKHG01000001">
    <property type="protein sequence ID" value="ROR55535.1"/>
    <property type="molecule type" value="Genomic_DNA"/>
</dbReference>
<feature type="region of interest" description="Disordered" evidence="1">
    <location>
        <begin position="146"/>
        <end position="171"/>
    </location>
</feature>
<dbReference type="SUPFAM" id="SSF48208">
    <property type="entry name" value="Six-hairpin glycosidases"/>
    <property type="match status" value="1"/>
</dbReference>
<dbReference type="Pfam" id="PF17678">
    <property type="entry name" value="Glyco_hydro_92N"/>
    <property type="match status" value="1"/>
</dbReference>
<proteinExistence type="predicted"/>
<dbReference type="Gene3D" id="2.70.98.10">
    <property type="match status" value="1"/>
</dbReference>
<dbReference type="Gene3D" id="3.30.2080.10">
    <property type="entry name" value="GH92 mannosidase domain"/>
    <property type="match status" value="1"/>
</dbReference>
<dbReference type="InterPro" id="IPR050883">
    <property type="entry name" value="PNGase"/>
</dbReference>
<dbReference type="PANTHER" id="PTHR12143:SF43">
    <property type="entry name" value="PUTATIVE-RELATED"/>
    <property type="match status" value="1"/>
</dbReference>
<evidence type="ECO:0000259" key="2">
    <source>
        <dbReference type="Pfam" id="PF07971"/>
    </source>
</evidence>
<feature type="compositionally biased region" description="Polar residues" evidence="1">
    <location>
        <begin position="159"/>
        <end position="170"/>
    </location>
</feature>
<dbReference type="Pfam" id="PF07971">
    <property type="entry name" value="Glyco_hydro_92"/>
    <property type="match status" value="1"/>
</dbReference>
<sequence>MAARAALCSNGAVNQPLVPDVPLSRCELGRADVVPLHEDFTVEAGHRARVAILPELCGNDGFDATTAWPVVLLGDEVYPLTDQHGHRHDHPADRERLTCLVAEQWNLLELDLDEFAGQHVQMALELPAGRGTLWVQWLGVVPPEPEANSPVDHVRTRRGTNSAPTFSRGNTLPAVAMPHGFNLLTPVTDARSRTWLYQWAPEGGPRLEALAVSHQPSPWINDRAGVQLMGWHGTPHVDPARRSVAFSHDAELDRPHHYRVALADGMVAEVTPTDHGGIFRFTMPTDEACGVVLDMPQPGRWQITPLPDGRLALRGRIEPAPGHGRRQRDPVGFCYGITRQRAHLVTTRGRRRAAVLQAEAGEGRVLEVALATSFISVEQARHNLDLEIGEASFDEVRGRAEAAWKELLGRLVLPEASTEQRIVAWSNLARLHLWPSAMHENTGTAEHPHWVHASPFQPMGARARLRQRWERTASPVVEGRLYVNNGYWDTYRTCWPLLGLTDPRRTAHLVDGLLPAWRESGWMGRWSAPGHIDSMVGTSSDVIFASASAHGIDFDEVAAFDSALRNASCPPPDATVGRKGLGAARFRGWVASDEVHEALSWTVENAICDAAIAAWATGLARRAEELGIGERVEELQATASWCTNRALGISEVFDATTGFLRGRRGDGSWSTSSLAPERWGGDYTETTAWGMSVSLPQDGALLASLHGGEEALARHLDRLLATPERADHRGGYRGIIHEMREARALRLGQFALSNQPAHHISFMPLAAGQPWRSQQLVRDALDRAFVGSEIGQGYPGDEDNGEMSAWWLFAAMGLYPLAPGSGGYVLGAPLTPMTWQRPEGTLSITTRGTGHFVASVTRNGEPWSACSIGVEDLRGAVELCIELSDQPTAWGADSRPASLSTGPLGTAWGPHRRDRSALARLSGLPDHQARALMDDRGRQRVRLAAQTRLEAHWPEPWQPRLITLTTADMGPVRMTVTLLGPDDAPLDEVLVSREVRWPDQTMPFELPPVGEVSALRLCLLDDVTLCQVEVY</sequence>